<dbReference type="RefSeq" id="WP_317713619.1">
    <property type="nucleotide sequence ID" value="NZ_JAWLUM010000002.1"/>
</dbReference>
<evidence type="ECO:0000256" key="1">
    <source>
        <dbReference type="ARBA" id="ARBA00000073"/>
    </source>
</evidence>
<reference evidence="5 6" key="1">
    <citation type="submission" date="2023-10" db="EMBL/GenBank/DDBJ databases">
        <title>Development of a sustainable strategy for remediation of hydrocarbon-contaminated territories based on the waste exchange concept.</title>
        <authorList>
            <person name="Krivoruchko A."/>
        </authorList>
    </citation>
    <scope>NUCLEOTIDE SEQUENCE [LARGE SCALE GENOMIC DNA]</scope>
    <source>
        <strain evidence="5 6">IEGM 1236</strain>
    </source>
</reference>
<organism evidence="5 6">
    <name type="scientific">Williamsia marianensis</name>
    <dbReference type="NCBI Taxonomy" id="85044"/>
    <lineage>
        <taxon>Bacteria</taxon>
        <taxon>Bacillati</taxon>
        <taxon>Actinomycetota</taxon>
        <taxon>Actinomycetes</taxon>
        <taxon>Mycobacteriales</taxon>
        <taxon>Nocardiaceae</taxon>
        <taxon>Williamsia</taxon>
    </lineage>
</organism>
<evidence type="ECO:0000259" key="4">
    <source>
        <dbReference type="Pfam" id="PF00849"/>
    </source>
</evidence>
<name>A0ABU4EV80_WILMA</name>
<sequence>MDPTRVVLRSADRTIGEAMLAAPACEGLTLHDLLTRAERGEVLGIGGEPVDLAAPAQIGRPVYFYRDLPVETEIPFDLPIIHQDNDLVVVDKPHYLATMPRGTHVVQTALVRLRRELDNPSISPVHRLDRLTAGVLMFTVRPQARAPYQQLFADRAVNKEYRARAPIHPGLRLPVTVRNRILKNAGDLRARVEPGEVNAVSTIDLLSASHDRGVYRLRPQTGRTHQLRLHMAGLGVPIDGDPLYPEVRPDVAAAPDRGDFSDPLRLLAYSVEFTDPFSGELRRFVSTRELL</sequence>
<comment type="caution">
    <text evidence="5">The sequence shown here is derived from an EMBL/GenBank/DDBJ whole genome shotgun (WGS) entry which is preliminary data.</text>
</comment>
<keyword evidence="6" id="KW-1185">Reference proteome</keyword>
<dbReference type="Proteomes" id="UP001185792">
    <property type="component" value="Unassembled WGS sequence"/>
</dbReference>
<evidence type="ECO:0000256" key="2">
    <source>
        <dbReference type="ARBA" id="ARBA00031870"/>
    </source>
</evidence>
<comment type="catalytic activity">
    <reaction evidence="1">
        <text>a uridine in RNA = a pseudouridine in RNA</text>
        <dbReference type="Rhea" id="RHEA:48348"/>
        <dbReference type="Rhea" id="RHEA-COMP:12068"/>
        <dbReference type="Rhea" id="RHEA-COMP:12069"/>
        <dbReference type="ChEBI" id="CHEBI:65314"/>
        <dbReference type="ChEBI" id="CHEBI:65315"/>
    </reaction>
</comment>
<dbReference type="InterPro" id="IPR020103">
    <property type="entry name" value="PsdUridine_synth_cat_dom_sf"/>
</dbReference>
<evidence type="ECO:0000313" key="5">
    <source>
        <dbReference type="EMBL" id="MDV7135157.1"/>
    </source>
</evidence>
<dbReference type="Pfam" id="PF00849">
    <property type="entry name" value="PseudoU_synth_2"/>
    <property type="match status" value="1"/>
</dbReference>
<dbReference type="EMBL" id="JAWLUM010000002">
    <property type="protein sequence ID" value="MDV7135157.1"/>
    <property type="molecule type" value="Genomic_DNA"/>
</dbReference>
<dbReference type="InterPro" id="IPR050188">
    <property type="entry name" value="RluA_PseudoU_synthase"/>
</dbReference>
<dbReference type="PANTHER" id="PTHR21600:SF84">
    <property type="entry name" value="PSEUDOURIDINE SYNTHASE RSUA_RLUA-LIKE DOMAIN-CONTAINING PROTEIN"/>
    <property type="match status" value="1"/>
</dbReference>
<gene>
    <name evidence="5" type="ORF">R4198_15740</name>
</gene>
<protein>
    <recommendedName>
        <fullName evidence="2">RNA pseudouridylate synthase</fullName>
    </recommendedName>
    <alternativeName>
        <fullName evidence="3">RNA-uridine isomerase</fullName>
    </alternativeName>
</protein>
<dbReference type="InterPro" id="IPR006224">
    <property type="entry name" value="PsdUridine_synth_RluA-like_CS"/>
</dbReference>
<dbReference type="PROSITE" id="PS01129">
    <property type="entry name" value="PSI_RLU"/>
    <property type="match status" value="1"/>
</dbReference>
<proteinExistence type="predicted"/>
<evidence type="ECO:0000256" key="3">
    <source>
        <dbReference type="ARBA" id="ARBA00033164"/>
    </source>
</evidence>
<dbReference type="InterPro" id="IPR006145">
    <property type="entry name" value="PsdUridine_synth_RsuA/RluA"/>
</dbReference>
<evidence type="ECO:0000313" key="6">
    <source>
        <dbReference type="Proteomes" id="UP001185792"/>
    </source>
</evidence>
<feature type="domain" description="Pseudouridine synthase RsuA/RluA-like" evidence="4">
    <location>
        <begin position="86"/>
        <end position="232"/>
    </location>
</feature>
<dbReference type="PANTHER" id="PTHR21600">
    <property type="entry name" value="MITOCHONDRIAL RNA PSEUDOURIDINE SYNTHASE"/>
    <property type="match status" value="1"/>
</dbReference>
<dbReference type="SUPFAM" id="SSF55120">
    <property type="entry name" value="Pseudouridine synthase"/>
    <property type="match status" value="1"/>
</dbReference>
<dbReference type="Gene3D" id="3.30.2350.10">
    <property type="entry name" value="Pseudouridine synthase"/>
    <property type="match status" value="1"/>
</dbReference>
<accession>A0ABU4EV80</accession>